<dbReference type="InterPro" id="IPR036866">
    <property type="entry name" value="RibonucZ/Hydroxyglut_hydro"/>
</dbReference>
<protein>
    <submittedName>
        <fullName evidence="2">MBL fold metallo-hydrolase</fullName>
    </submittedName>
</protein>
<gene>
    <name evidence="2" type="ORF">CP976_02930</name>
</gene>
<accession>A0A5J6HWK8</accession>
<dbReference type="GO" id="GO:0016787">
    <property type="term" value="F:hydrolase activity"/>
    <property type="evidence" value="ECO:0007669"/>
    <property type="project" value="UniProtKB-KW"/>
</dbReference>
<reference evidence="2 3" key="1">
    <citation type="submission" date="2017-09" db="EMBL/GenBank/DDBJ databases">
        <authorList>
            <person name="Lee N."/>
            <person name="Cho B.-K."/>
        </authorList>
    </citation>
    <scope>NUCLEOTIDE SEQUENCE [LARGE SCALE GENOMIC DNA]</scope>
    <source>
        <strain evidence="2 3">ATCC 13740</strain>
    </source>
</reference>
<name>A0A5J6HWK8_STRC4</name>
<sequence length="101" mass="10751">MTLVESGEAGSDTLVLDAIRRTGRTEQDLVPIVLTHWHHDHTEALRHSPSGPVPRSAPDAPTPRSSAASKPAFPRSSRPPKIPSWLASPGTSPGPACPVHR</sequence>
<feature type="region of interest" description="Disordered" evidence="1">
    <location>
        <begin position="41"/>
        <end position="101"/>
    </location>
</feature>
<evidence type="ECO:0000313" key="3">
    <source>
        <dbReference type="Proteomes" id="UP000326598"/>
    </source>
</evidence>
<keyword evidence="2" id="KW-0378">Hydrolase</keyword>
<evidence type="ECO:0000313" key="2">
    <source>
        <dbReference type="EMBL" id="QEV23224.1"/>
    </source>
</evidence>
<proteinExistence type="predicted"/>
<organism evidence="2 3">
    <name type="scientific">Streptomyces coeruleorubidus</name>
    <dbReference type="NCBI Taxonomy" id="116188"/>
    <lineage>
        <taxon>Bacteria</taxon>
        <taxon>Bacillati</taxon>
        <taxon>Actinomycetota</taxon>
        <taxon>Actinomycetes</taxon>
        <taxon>Kitasatosporales</taxon>
        <taxon>Streptomycetaceae</taxon>
        <taxon>Streptomyces</taxon>
    </lineage>
</organism>
<dbReference type="KEGG" id="scoe:CP976_02930"/>
<dbReference type="AlphaFoldDB" id="A0A5J6HWK8"/>
<dbReference type="Gene3D" id="3.60.15.10">
    <property type="entry name" value="Ribonuclease Z/Hydroxyacylglutathione hydrolase-like"/>
    <property type="match status" value="1"/>
</dbReference>
<dbReference type="SUPFAM" id="SSF56281">
    <property type="entry name" value="Metallo-hydrolase/oxidoreductase"/>
    <property type="match status" value="1"/>
</dbReference>
<dbReference type="Proteomes" id="UP000326598">
    <property type="component" value="Chromosome"/>
</dbReference>
<evidence type="ECO:0000256" key="1">
    <source>
        <dbReference type="SAM" id="MobiDB-lite"/>
    </source>
</evidence>
<dbReference type="EMBL" id="CP023694">
    <property type="protein sequence ID" value="QEV23224.1"/>
    <property type="molecule type" value="Genomic_DNA"/>
</dbReference>